<evidence type="ECO:0000313" key="2">
    <source>
        <dbReference type="Proteomes" id="UP000078348"/>
    </source>
</evidence>
<organism evidence="1 2">
    <name type="scientific">Blastocystis sp. subtype 1 (strain ATCC 50177 / NandII)</name>
    <dbReference type="NCBI Taxonomy" id="478820"/>
    <lineage>
        <taxon>Eukaryota</taxon>
        <taxon>Sar</taxon>
        <taxon>Stramenopiles</taxon>
        <taxon>Bigyra</taxon>
        <taxon>Opalozoa</taxon>
        <taxon>Opalinata</taxon>
        <taxon>Blastocystidae</taxon>
        <taxon>Blastocystis</taxon>
    </lineage>
</organism>
<dbReference type="EMBL" id="LXWW01000021">
    <property type="protein sequence ID" value="OAO17694.1"/>
    <property type="molecule type" value="Genomic_DNA"/>
</dbReference>
<accession>A0A196SPF0</accession>
<dbReference type="Proteomes" id="UP000078348">
    <property type="component" value="Unassembled WGS sequence"/>
</dbReference>
<sequence length="230" mass="24616">MTTREDKDSVLVFYADNASVEKAYYALKGKVINGRLITVDMNGGGPSENKSSNAPSINQVVMRVFHEAMKSVEPGAMVSLPTVLARVKSDLTVLSLHESGQLTDAVLASRLCELDLGCMVLENAGDISFWNLARAGARRNAAACATQLKCMLQCSTRVLLWPKDQQRDAPLLNCLLGASRAGISVPAAAQRISQEVLQASAPVLLTTVEAFVAAYSAVFSVVDGTIRLRC</sequence>
<dbReference type="AlphaFoldDB" id="A0A196SPF0"/>
<gene>
    <name evidence="1" type="ORF">AV274_0570</name>
</gene>
<keyword evidence="2" id="KW-1185">Reference proteome</keyword>
<proteinExistence type="predicted"/>
<comment type="caution">
    <text evidence="1">The sequence shown here is derived from an EMBL/GenBank/DDBJ whole genome shotgun (WGS) entry which is preliminary data.</text>
</comment>
<protein>
    <submittedName>
        <fullName evidence="1">Uncharacterized protein</fullName>
    </submittedName>
</protein>
<evidence type="ECO:0000313" key="1">
    <source>
        <dbReference type="EMBL" id="OAO17694.1"/>
    </source>
</evidence>
<reference evidence="1 2" key="1">
    <citation type="submission" date="2016-05" db="EMBL/GenBank/DDBJ databases">
        <title>Nuclear genome of Blastocystis sp. subtype 1 NandII.</title>
        <authorList>
            <person name="Gentekaki E."/>
            <person name="Curtis B."/>
            <person name="Stairs C."/>
            <person name="Eme L."/>
            <person name="Herman E."/>
            <person name="Klimes V."/>
            <person name="Arias M.C."/>
            <person name="Elias M."/>
            <person name="Hilliou F."/>
            <person name="Klute M."/>
            <person name="Malik S.-B."/>
            <person name="Pightling A."/>
            <person name="Rachubinski R."/>
            <person name="Salas D."/>
            <person name="Schlacht A."/>
            <person name="Suga H."/>
            <person name="Archibald J."/>
            <person name="Ball S.G."/>
            <person name="Clark G."/>
            <person name="Dacks J."/>
            <person name="Van Der Giezen M."/>
            <person name="Tsaousis A."/>
            <person name="Roger A."/>
        </authorList>
    </citation>
    <scope>NUCLEOTIDE SEQUENCE [LARGE SCALE GENOMIC DNA]</scope>
    <source>
        <strain evidence="2">ATCC 50177 / NandII</strain>
    </source>
</reference>
<name>A0A196SPF0_BLAHN</name>